<dbReference type="GO" id="GO:0046872">
    <property type="term" value="F:metal ion binding"/>
    <property type="evidence" value="ECO:0007669"/>
    <property type="project" value="UniProtKB-KW"/>
</dbReference>
<sequence>MFFSHPGVPLEQHLLEVGKSAEGFVNRTNLADAALLASIARIMGYCHDFGKYTTFFQEHLPPLKRNSGAKQHHSLLSAILAANEVNHLCEGMTQTDEASRYLPLLAFLAVRRHHGDLCAPNTVIPPAQALADFPKLPHIGSAQREELKALPEQIKNIRQSPDFALVVLQMRKLGVADLKAFLVVNKCLNVLRKLGKLCYQYENDQVPVQTRKRVCSWMLLLYSSLIDADKKSAAQVRQVRRAGIPPEVVGNFLKCMPQDDTPEWMQKLRQSVRRAVMEKVKQIPTSQRLLTLTAPTG</sequence>
<proteinExistence type="predicted"/>
<evidence type="ECO:0000256" key="2">
    <source>
        <dbReference type="ARBA" id="ARBA00022801"/>
    </source>
</evidence>
<comment type="caution">
    <text evidence="5">The sequence shown here is derived from an EMBL/GenBank/DDBJ whole genome shotgun (WGS) entry which is preliminary data.</text>
</comment>
<evidence type="ECO:0000256" key="1">
    <source>
        <dbReference type="ARBA" id="ARBA00022723"/>
    </source>
</evidence>
<dbReference type="PROSITE" id="PS51643">
    <property type="entry name" value="HD_CAS3"/>
    <property type="match status" value="1"/>
</dbReference>
<dbReference type="GO" id="GO:0004519">
    <property type="term" value="F:endonuclease activity"/>
    <property type="evidence" value="ECO:0007669"/>
    <property type="project" value="UniProtKB-KW"/>
</dbReference>
<dbReference type="NCBIfam" id="TIGR01596">
    <property type="entry name" value="cas3_HD"/>
    <property type="match status" value="1"/>
</dbReference>
<reference evidence="5 6" key="1">
    <citation type="submission" date="2017-07" db="EMBL/GenBank/DDBJ databases">
        <title>Recovery of genomes from metagenomes via a dereplication, aggregation, and scoring strategy.</title>
        <authorList>
            <person name="Sieber C.M."/>
            <person name="Probst A.J."/>
            <person name="Sharrar A."/>
            <person name="Thomas B.C."/>
            <person name="Hess M."/>
            <person name="Tringe S.G."/>
            <person name="Banfield J.F."/>
        </authorList>
    </citation>
    <scope>NUCLEOTIDE SEQUENCE [LARGE SCALE GENOMIC DNA]</scope>
    <source>
        <strain evidence="5">JGI_Cruoil_03_51_56</strain>
    </source>
</reference>
<evidence type="ECO:0000259" key="4">
    <source>
        <dbReference type="PROSITE" id="PS51643"/>
    </source>
</evidence>
<dbReference type="CDD" id="cd09641">
    <property type="entry name" value="Cas3''_I"/>
    <property type="match status" value="1"/>
</dbReference>
<dbReference type="InterPro" id="IPR006483">
    <property type="entry name" value="CRISPR-assoc_Cas3_HD"/>
</dbReference>
<evidence type="ECO:0000256" key="3">
    <source>
        <dbReference type="ARBA" id="ARBA00023118"/>
    </source>
</evidence>
<keyword evidence="1" id="KW-0479">Metal-binding</keyword>
<name>A0A235BXQ1_UNCW3</name>
<dbReference type="AlphaFoldDB" id="A0A235BXQ1"/>
<dbReference type="Gene3D" id="1.10.3210.30">
    <property type="match status" value="1"/>
</dbReference>
<keyword evidence="2" id="KW-0378">Hydrolase</keyword>
<protein>
    <submittedName>
        <fullName evidence="5">CRISPR-associated endonuclease Cas3</fullName>
    </submittedName>
</protein>
<keyword evidence="3" id="KW-0051">Antiviral defense</keyword>
<dbReference type="GO" id="GO:0051607">
    <property type="term" value="P:defense response to virus"/>
    <property type="evidence" value="ECO:0007669"/>
    <property type="project" value="UniProtKB-KW"/>
</dbReference>
<dbReference type="InterPro" id="IPR038257">
    <property type="entry name" value="CRISPR-assoc_Cas3_HD_sf"/>
</dbReference>
<evidence type="ECO:0000313" key="5">
    <source>
        <dbReference type="EMBL" id="OYD17002.1"/>
    </source>
</evidence>
<dbReference type="Pfam" id="PF18019">
    <property type="entry name" value="Cas3_HD"/>
    <property type="match status" value="1"/>
</dbReference>
<feature type="non-terminal residue" evidence="5">
    <location>
        <position position="297"/>
    </location>
</feature>
<dbReference type="EMBL" id="NOZP01000029">
    <property type="protein sequence ID" value="OYD17002.1"/>
    <property type="molecule type" value="Genomic_DNA"/>
</dbReference>
<feature type="domain" description="HD Cas3-type" evidence="4">
    <location>
        <begin position="3"/>
        <end position="180"/>
    </location>
</feature>
<dbReference type="GO" id="GO:0016787">
    <property type="term" value="F:hydrolase activity"/>
    <property type="evidence" value="ECO:0007669"/>
    <property type="project" value="UniProtKB-KW"/>
</dbReference>
<organism evidence="5 6">
    <name type="scientific">candidate division WOR-3 bacterium JGI_Cruoil_03_51_56</name>
    <dbReference type="NCBI Taxonomy" id="1973747"/>
    <lineage>
        <taxon>Bacteria</taxon>
        <taxon>Bacteria division WOR-3</taxon>
    </lineage>
</organism>
<evidence type="ECO:0000313" key="6">
    <source>
        <dbReference type="Proteomes" id="UP000215559"/>
    </source>
</evidence>
<dbReference type="Proteomes" id="UP000215559">
    <property type="component" value="Unassembled WGS sequence"/>
</dbReference>
<gene>
    <name evidence="5" type="ORF">CH330_01185</name>
</gene>
<keyword evidence="5" id="KW-0255">Endonuclease</keyword>
<accession>A0A235BXQ1</accession>
<keyword evidence="5" id="KW-0540">Nuclease</keyword>